<comment type="subcellular location">
    <subcellularLocation>
        <location evidence="2">Chromosome</location>
        <location evidence="2">Centromere</location>
        <location evidence="2">Kinetochore</location>
    </subcellularLocation>
    <subcellularLocation>
        <location evidence="1">Nucleus</location>
    </subcellularLocation>
</comment>
<keyword evidence="5" id="KW-0158">Chromosome</keyword>
<evidence type="ECO:0000256" key="3">
    <source>
        <dbReference type="ARBA" id="ARBA00010137"/>
    </source>
</evidence>
<name>I3M194_ICTTR</name>
<feature type="compositionally biased region" description="Polar residues" evidence="16">
    <location>
        <begin position="292"/>
        <end position="304"/>
    </location>
</feature>
<dbReference type="Gene3D" id="1.10.20.10">
    <property type="entry name" value="Histone, subunit A"/>
    <property type="match status" value="1"/>
</dbReference>
<evidence type="ECO:0000256" key="6">
    <source>
        <dbReference type="ARBA" id="ARBA00022553"/>
    </source>
</evidence>
<evidence type="ECO:0000313" key="19">
    <source>
        <dbReference type="Ensembl" id="ENSSTOP00000002565.3"/>
    </source>
</evidence>
<dbReference type="PANTHER" id="PTHR46904">
    <property type="entry name" value="CENTROMERE PROTEIN T"/>
    <property type="match status" value="1"/>
</dbReference>
<dbReference type="InterPro" id="IPR028255">
    <property type="entry name" value="CENP-T"/>
</dbReference>
<dbReference type="GO" id="GO:0016604">
    <property type="term" value="C:nuclear body"/>
    <property type="evidence" value="ECO:0007669"/>
    <property type="project" value="Ensembl"/>
</dbReference>
<evidence type="ECO:0000256" key="10">
    <source>
        <dbReference type="ARBA" id="ARBA00023125"/>
    </source>
</evidence>
<keyword evidence="8" id="KW-0498">Mitosis</keyword>
<reference evidence="19" key="3">
    <citation type="submission" date="2025-09" db="UniProtKB">
        <authorList>
            <consortium name="Ensembl"/>
        </authorList>
    </citation>
    <scope>IDENTIFICATION</scope>
</reference>
<evidence type="ECO:0000256" key="16">
    <source>
        <dbReference type="SAM" id="MobiDB-lite"/>
    </source>
</evidence>
<dbReference type="GO" id="GO:0051382">
    <property type="term" value="P:kinetochore assembly"/>
    <property type="evidence" value="ECO:0007669"/>
    <property type="project" value="Ensembl"/>
</dbReference>
<feature type="region of interest" description="Disordered" evidence="16">
    <location>
        <begin position="335"/>
        <end position="393"/>
    </location>
</feature>
<reference evidence="20" key="1">
    <citation type="submission" date="2011-11" db="EMBL/GenBank/DDBJ databases">
        <title>The Draft Genome of Spermophilus tridecemlineatus.</title>
        <authorList>
            <consortium name="The Broad Institute Genome Assembly &amp; Analysis Group"/>
            <consortium name="Computational R&amp;D Group"/>
            <consortium name="and Sequencing Platform"/>
            <person name="Di Palma F."/>
            <person name="Alfoldi J."/>
            <person name="Johnson J."/>
            <person name="Berlin A."/>
            <person name="Gnerre S."/>
            <person name="Jaffe D."/>
            <person name="MacCallum I."/>
            <person name="Young S."/>
            <person name="Walker B.J."/>
            <person name="Lindblad-Toh K."/>
        </authorList>
    </citation>
    <scope>NUCLEOTIDE SEQUENCE [LARGE SCALE GENOMIC DNA]</scope>
</reference>
<evidence type="ECO:0000256" key="15">
    <source>
        <dbReference type="ARBA" id="ARBA00046865"/>
    </source>
</evidence>
<dbReference type="Pfam" id="PF16171">
    <property type="entry name" value="CENP-T_N"/>
    <property type="match status" value="1"/>
</dbReference>
<keyword evidence="20" id="KW-1185">Reference proteome</keyword>
<evidence type="ECO:0000256" key="1">
    <source>
        <dbReference type="ARBA" id="ARBA00004123"/>
    </source>
</evidence>
<dbReference type="FunCoup" id="I3M194">
    <property type="interactions" value="1139"/>
</dbReference>
<evidence type="ECO:0000256" key="4">
    <source>
        <dbReference type="ARBA" id="ARBA00016401"/>
    </source>
</evidence>
<dbReference type="SUPFAM" id="SSF47113">
    <property type="entry name" value="Histone-fold"/>
    <property type="match status" value="1"/>
</dbReference>
<evidence type="ECO:0000313" key="20">
    <source>
        <dbReference type="Proteomes" id="UP000005215"/>
    </source>
</evidence>
<evidence type="ECO:0000259" key="17">
    <source>
        <dbReference type="Pfam" id="PF15511"/>
    </source>
</evidence>
<comment type="similarity">
    <text evidence="3">Belongs to the CENP-T/CNN1 family.</text>
</comment>
<dbReference type="EMBL" id="AGTP01009850">
    <property type="status" value="NOT_ANNOTATED_CDS"/>
    <property type="molecule type" value="Genomic_DNA"/>
</dbReference>
<feature type="compositionally biased region" description="Basic residues" evidence="16">
    <location>
        <begin position="50"/>
        <end position="64"/>
    </location>
</feature>
<dbReference type="AlphaFoldDB" id="I3M194"/>
<dbReference type="InParanoid" id="I3M194"/>
<feature type="region of interest" description="Disordered" evidence="16">
    <location>
        <begin position="266"/>
        <end position="304"/>
    </location>
</feature>
<keyword evidence="9" id="KW-0995">Kinetochore</keyword>
<dbReference type="STRING" id="43179.ENSSTOP00000002565"/>
<sequence length="499" mass="55097">MADNWDSEPTIRTVLQRVLDNADSRTPRRPRSSGAGAQRTLLTTSSSRRLSSRTKTSAKQRSHGVRSIGRLAHIQVIGNLKEQTPRTLVENILITAPKSSILTPEAMVKPVPALQVVQPSRRESSQGSLELQLPELEPRTTLAAGLPASDRKKQRLRLSVFQQEVDQGLPHLTPRADRGIPLGTLGLTSFNLTFATPLKPQSVRRPGLARRPPRPRAIDVGALLQDLQDNSLALAPPGDSLKTPIANLPSDTVLEDTQPFSQPLVGCSPSVHRSLPNPFPTGTEDAERTTGDRTQSSGPGLQNHSEYWGSPCCSIFTLLGATALACFVSEVMEAEESQETMETEEPEGSSEDENTSDRPGKKPSILPSETREPVSARLTPRPRTAGSRPRQDSYKAGLNHYAKLFSFYAKMPMERKAFEMVEKCLDKYFQHLCNDLEVFAAHAGRKTVRPEDLELLMRRQGLITDQVSLYVLVERHLPLEYRQLLIPCAFSGNSVFPVQ</sequence>
<comment type="function">
    <text evidence="14">Component of the CENPA-NAC (nucleosome-associated) complex, a complex that plays a central role in assembly of kinetochore proteins, mitotic progression and chromosome segregation. The CENPA-NAC complex recruits the CENPA-CAD (nucleosome distal) complex and may be involved in incorporation of newly synthesized CENPA into centromeres. Part of a nucleosome-associated complex that binds specifically to histone H3-containing nucleosomes at the centromere, as opposed to nucleosomes containing CENPA. Component of the heterotetrameric CENP-T-W-S-X complex that binds and supercoils DNA, and plays an important role in kinetochore assembly. CENPT has a fundamental role in kinetochore assembly and function. It is one of the inner kinetochore proteins, with most further proteins binding downstream. Required for normal chromosome organization and normal progress through mitosis.</text>
</comment>
<evidence type="ECO:0000256" key="2">
    <source>
        <dbReference type="ARBA" id="ARBA00004629"/>
    </source>
</evidence>
<dbReference type="PANTHER" id="PTHR46904:SF1">
    <property type="entry name" value="CENTROMERE PROTEIN T"/>
    <property type="match status" value="1"/>
</dbReference>
<feature type="domain" description="Centromere kinetochore component CENP-T N-terminal" evidence="18">
    <location>
        <begin position="1"/>
        <end position="379"/>
    </location>
</feature>
<dbReference type="HOGENOM" id="CLU_040180_0_0_1"/>
<feature type="region of interest" description="Disordered" evidence="16">
    <location>
        <begin position="19"/>
        <end position="65"/>
    </location>
</feature>
<dbReference type="Ensembl" id="ENSSTOT00000002866.3">
    <property type="protein sequence ID" value="ENSSTOP00000002565.3"/>
    <property type="gene ID" value="ENSSTOG00000002860.3"/>
</dbReference>
<keyword evidence="6" id="KW-0597">Phosphoprotein</keyword>
<dbReference type="InterPro" id="IPR032373">
    <property type="entry name" value="CENP-T_N"/>
</dbReference>
<keyword evidence="10" id="KW-0238">DNA-binding</keyword>
<evidence type="ECO:0000256" key="12">
    <source>
        <dbReference type="ARBA" id="ARBA00023306"/>
    </source>
</evidence>
<dbReference type="CDD" id="cd22920">
    <property type="entry name" value="HFD_CENP-T"/>
    <property type="match status" value="1"/>
</dbReference>
<keyword evidence="13" id="KW-0137">Centromere</keyword>
<organism evidence="19 20">
    <name type="scientific">Ictidomys tridecemlineatus</name>
    <name type="common">Thirteen-lined ground squirrel</name>
    <name type="synonym">Spermophilus tridecemlineatus</name>
    <dbReference type="NCBI Taxonomy" id="43179"/>
    <lineage>
        <taxon>Eukaryota</taxon>
        <taxon>Metazoa</taxon>
        <taxon>Chordata</taxon>
        <taxon>Craniata</taxon>
        <taxon>Vertebrata</taxon>
        <taxon>Euteleostomi</taxon>
        <taxon>Mammalia</taxon>
        <taxon>Eutheria</taxon>
        <taxon>Euarchontoglires</taxon>
        <taxon>Glires</taxon>
        <taxon>Rodentia</taxon>
        <taxon>Sciuromorpha</taxon>
        <taxon>Sciuridae</taxon>
        <taxon>Xerinae</taxon>
        <taxon>Marmotini</taxon>
        <taxon>Ictidomys</taxon>
    </lineage>
</organism>
<dbReference type="InterPro" id="IPR035425">
    <property type="entry name" value="CENP-T/H4_C"/>
</dbReference>
<accession>I3M194</accession>
<evidence type="ECO:0000259" key="18">
    <source>
        <dbReference type="Pfam" id="PF16171"/>
    </source>
</evidence>
<dbReference type="GO" id="GO:0007059">
    <property type="term" value="P:chromosome segregation"/>
    <property type="evidence" value="ECO:0007669"/>
    <property type="project" value="Ensembl"/>
</dbReference>
<evidence type="ECO:0000256" key="5">
    <source>
        <dbReference type="ARBA" id="ARBA00022454"/>
    </source>
</evidence>
<dbReference type="GeneTree" id="ENSGT00390000003044"/>
<evidence type="ECO:0000256" key="7">
    <source>
        <dbReference type="ARBA" id="ARBA00022618"/>
    </source>
</evidence>
<gene>
    <name evidence="19" type="primary">CENPT</name>
</gene>
<evidence type="ECO:0000256" key="8">
    <source>
        <dbReference type="ARBA" id="ARBA00022776"/>
    </source>
</evidence>
<feature type="domain" description="CENP-T/Histone H4 histone fold" evidence="17">
    <location>
        <begin position="395"/>
        <end position="489"/>
    </location>
</feature>
<evidence type="ECO:0000256" key="13">
    <source>
        <dbReference type="ARBA" id="ARBA00023328"/>
    </source>
</evidence>
<keyword evidence="11" id="KW-0539">Nucleus</keyword>
<dbReference type="Proteomes" id="UP000005215">
    <property type="component" value="Unassembled WGS sequence"/>
</dbReference>
<dbReference type="GO" id="GO:0051301">
    <property type="term" value="P:cell division"/>
    <property type="evidence" value="ECO:0007669"/>
    <property type="project" value="UniProtKB-KW"/>
</dbReference>
<dbReference type="FunFam" id="1.10.20.10:FF:000050">
    <property type="entry name" value="centromere protein T isoform X2"/>
    <property type="match status" value="1"/>
</dbReference>
<reference evidence="19" key="2">
    <citation type="submission" date="2025-08" db="UniProtKB">
        <authorList>
            <consortium name="Ensembl"/>
        </authorList>
    </citation>
    <scope>IDENTIFICATION</scope>
</reference>
<evidence type="ECO:0000256" key="14">
    <source>
        <dbReference type="ARBA" id="ARBA00045461"/>
    </source>
</evidence>
<dbReference type="GO" id="GO:0000939">
    <property type="term" value="C:inner kinetochore"/>
    <property type="evidence" value="ECO:0007669"/>
    <property type="project" value="Ensembl"/>
</dbReference>
<keyword evidence="7" id="KW-0132">Cell division</keyword>
<feature type="compositionally biased region" description="Low complexity" evidence="16">
    <location>
        <begin position="39"/>
        <end position="49"/>
    </location>
</feature>
<protein>
    <recommendedName>
        <fullName evidence="4">Centromere protein T</fullName>
    </recommendedName>
</protein>
<evidence type="ECO:0000256" key="9">
    <source>
        <dbReference type="ARBA" id="ARBA00022838"/>
    </source>
</evidence>
<dbReference type="GO" id="GO:0000278">
    <property type="term" value="P:mitotic cell cycle"/>
    <property type="evidence" value="ECO:0007669"/>
    <property type="project" value="Ensembl"/>
</dbReference>
<dbReference type="GO" id="GO:0046982">
    <property type="term" value="F:protein heterodimerization activity"/>
    <property type="evidence" value="ECO:0007669"/>
    <property type="project" value="InterPro"/>
</dbReference>
<dbReference type="GO" id="GO:0003677">
    <property type="term" value="F:DNA binding"/>
    <property type="evidence" value="ECO:0007669"/>
    <property type="project" value="UniProtKB-KW"/>
</dbReference>
<keyword evidence="12" id="KW-0131">Cell cycle</keyword>
<proteinExistence type="inferred from homology"/>
<evidence type="ECO:0000256" key="11">
    <source>
        <dbReference type="ARBA" id="ARBA00023242"/>
    </source>
</evidence>
<dbReference type="Pfam" id="PF15511">
    <property type="entry name" value="CENP-T_C"/>
    <property type="match status" value="1"/>
</dbReference>
<dbReference type="InterPro" id="IPR009072">
    <property type="entry name" value="Histone-fold"/>
</dbReference>
<feature type="compositionally biased region" description="Acidic residues" evidence="16">
    <location>
        <begin position="335"/>
        <end position="354"/>
    </location>
</feature>
<comment type="subunit">
    <text evidence="15">Component of the CENPA-CAD complex, composed of CENPI, CENPK, CENPL, CENPO, CENPP, CENPQ, CENPR and CENPS. The CENPA-CAD complex is probably recruited on centromeres by the CENPA-NAC complex, at least composed of CENPA, CENPC, CENPH, CENPM, CENPN, CENPT and CENPU. Identified in a centromeric complex containing histones H2A, H2B, H3 and H4, and at least CENPA, CENPB, CENPC, CENPT, CENPN, HJURP, SUPT16H, SSRP1 and RSF1. Interacts (via N-terminus) with the NDC80 complex. Heterodimer with CENPW; this dimer coassembles with CENPS-CENPX heterodimers at centromeres to form the tetrameric CENP-T-W-S-X complex.</text>
</comment>